<reference evidence="5 6" key="1">
    <citation type="submission" date="2020-12" db="EMBL/GenBank/DDBJ databases">
        <title>FDA dAtabase for Regulatory Grade micrObial Sequences (FDA-ARGOS): Supporting development and validation of Infectious Disease Dx tests.</title>
        <authorList>
            <person name="Sproer C."/>
            <person name="Gronow S."/>
            <person name="Severitt S."/>
            <person name="Schroder I."/>
            <person name="Tallon L."/>
            <person name="Sadzewicz L."/>
            <person name="Zhao X."/>
            <person name="Boylan J."/>
            <person name="Ott S."/>
            <person name="Bowen H."/>
            <person name="Vavikolanu K."/>
            <person name="Mehta A."/>
            <person name="Aluvathingal J."/>
            <person name="Nadendla S."/>
            <person name="Lowell S."/>
            <person name="Myers T."/>
            <person name="Yan Y."/>
            <person name="Sichtig H."/>
        </authorList>
    </citation>
    <scope>NUCLEOTIDE SEQUENCE [LARGE SCALE GENOMIC DNA]</scope>
    <source>
        <strain evidence="5 6">FDAARGOS_985</strain>
    </source>
</reference>
<dbReference type="PANTHER" id="PTHR45871:SF1">
    <property type="entry name" value="PHOSPHATIDYLINOSITOL N-ACETYLGLUCOSAMINYLTRANSFERASE SUBUNIT A"/>
    <property type="match status" value="1"/>
</dbReference>
<feature type="domain" description="Glycosyl transferase family 1" evidence="3">
    <location>
        <begin position="184"/>
        <end position="336"/>
    </location>
</feature>
<keyword evidence="1" id="KW-0328">Glycosyltransferase</keyword>
<organism evidence="5 6">
    <name type="scientific">Schaalia meyeri</name>
    <dbReference type="NCBI Taxonomy" id="52773"/>
    <lineage>
        <taxon>Bacteria</taxon>
        <taxon>Bacillati</taxon>
        <taxon>Actinomycetota</taxon>
        <taxon>Actinomycetes</taxon>
        <taxon>Actinomycetales</taxon>
        <taxon>Actinomycetaceae</taxon>
        <taxon>Schaalia</taxon>
    </lineage>
</organism>
<dbReference type="AlphaFoldDB" id="A0AAQ0BX47"/>
<dbReference type="Proteomes" id="UP000595220">
    <property type="component" value="Chromosome"/>
</dbReference>
<name>A0AAQ0BX47_9ACTO</name>
<dbReference type="Pfam" id="PF13439">
    <property type="entry name" value="Glyco_transf_4"/>
    <property type="match status" value="1"/>
</dbReference>
<dbReference type="Pfam" id="PF00534">
    <property type="entry name" value="Glycos_transf_1"/>
    <property type="match status" value="1"/>
</dbReference>
<dbReference type="SUPFAM" id="SSF53756">
    <property type="entry name" value="UDP-Glycosyltransferase/glycogen phosphorylase"/>
    <property type="match status" value="1"/>
</dbReference>
<dbReference type="EMBL" id="CP066065">
    <property type="protein sequence ID" value="QQC44067.1"/>
    <property type="molecule type" value="Genomic_DNA"/>
</dbReference>
<accession>A0AAQ0BX47</accession>
<evidence type="ECO:0000313" key="6">
    <source>
        <dbReference type="Proteomes" id="UP000595220"/>
    </source>
</evidence>
<proteinExistence type="predicted"/>
<evidence type="ECO:0000256" key="2">
    <source>
        <dbReference type="ARBA" id="ARBA00022679"/>
    </source>
</evidence>
<dbReference type="InterPro" id="IPR028098">
    <property type="entry name" value="Glyco_trans_4-like_N"/>
</dbReference>
<dbReference type="Gene3D" id="3.40.50.2000">
    <property type="entry name" value="Glycogen Phosphorylase B"/>
    <property type="match status" value="2"/>
</dbReference>
<evidence type="ECO:0000256" key="1">
    <source>
        <dbReference type="ARBA" id="ARBA00022676"/>
    </source>
</evidence>
<evidence type="ECO:0000259" key="4">
    <source>
        <dbReference type="Pfam" id="PF13439"/>
    </source>
</evidence>
<dbReference type="PANTHER" id="PTHR45871">
    <property type="entry name" value="N-ACETYLGLUCOSAMINYL-PHOSPHATIDYLINOSITOL BIOSYNTHETIC PROTEIN"/>
    <property type="match status" value="1"/>
</dbReference>
<keyword evidence="2" id="KW-0808">Transferase</keyword>
<keyword evidence="6" id="KW-1185">Reference proteome</keyword>
<dbReference type="RefSeq" id="WP_074632956.1">
    <property type="nucleotide sequence ID" value="NZ_CP066065.1"/>
</dbReference>
<dbReference type="CDD" id="cd03801">
    <property type="entry name" value="GT4_PimA-like"/>
    <property type="match status" value="1"/>
</dbReference>
<evidence type="ECO:0000259" key="3">
    <source>
        <dbReference type="Pfam" id="PF00534"/>
    </source>
</evidence>
<protein>
    <submittedName>
        <fullName evidence="5">Glycosyltransferase family 4 protein</fullName>
    </submittedName>
</protein>
<feature type="domain" description="Glycosyltransferase subfamily 4-like N-terminal" evidence="4">
    <location>
        <begin position="15"/>
        <end position="179"/>
    </location>
</feature>
<evidence type="ECO:0000313" key="5">
    <source>
        <dbReference type="EMBL" id="QQC44067.1"/>
    </source>
</evidence>
<sequence>MRIAFVVNSYPPRLGGLESHIYHLSVSLARLGHQVYVLTISDEPGHRTQERVDIRTNRRYFPIADIISFPAVGTTRQIARFLKRESIDAVSVHTRFFPMSFVGVRAARKAGIPVIHTEHGSGFVASSSPVIRSASRAVDVTMGRYVLRHADRVLGVSEQAAAFASRLGGVNTQVFYNAITPPARRSVPINDRHRHLVFVGRMVPGKGWDTFIEAVARLREAGAQVSGELLGTGADLEAARALIARRGLTEQVCAPGRVSADEVRSRLAGATLVNPTVLSEGFQTTLLEALAERGRVVTFTVPGARVLAEQGNPVIITAERTVDSLVATLRDFLEAPPPLGEPDLIDAWTWPVRAREYAAIASSLIAGSGPDVPHPLAPH</sequence>
<dbReference type="GO" id="GO:0016757">
    <property type="term" value="F:glycosyltransferase activity"/>
    <property type="evidence" value="ECO:0007669"/>
    <property type="project" value="UniProtKB-KW"/>
</dbReference>
<dbReference type="InterPro" id="IPR001296">
    <property type="entry name" value="Glyco_trans_1"/>
</dbReference>
<gene>
    <name evidence="5" type="ORF">I6H42_01110</name>
</gene>